<dbReference type="Gene3D" id="3.40.30.10">
    <property type="entry name" value="Glutaredoxin"/>
    <property type="match status" value="1"/>
</dbReference>
<comment type="caution">
    <text evidence="2">The sequence shown here is derived from an EMBL/GenBank/DDBJ whole genome shotgun (WGS) entry which is preliminary data.</text>
</comment>
<evidence type="ECO:0000259" key="1">
    <source>
        <dbReference type="Pfam" id="PF13462"/>
    </source>
</evidence>
<sequence length="222" mass="24491">MALPPKFKAFHLAFTGSSASGSTAEPEPEPLHTVEVYLDYVCPYSAKMFSVLHSQLFPRIRPSPLSHKVQFIFRPQIQPWHPSSTLVHEAAVAVSRLAPAKFWDFAAALFARQKEYFDIPVVNETRNQTYRRLAKLAGESVGLDEEVVYGLLEIPEQAAAEGGDLNVGNGVTDDVKVLVKMARLVGVHVTPTVIFDGVEAREISSSWTADQWVEWLSGKAGV</sequence>
<evidence type="ECO:0000313" key="3">
    <source>
        <dbReference type="Proteomes" id="UP001174691"/>
    </source>
</evidence>
<dbReference type="InterPro" id="IPR036249">
    <property type="entry name" value="Thioredoxin-like_sf"/>
</dbReference>
<organism evidence="2 3">
    <name type="scientific">Coniochaeta hoffmannii</name>
    <dbReference type="NCBI Taxonomy" id="91930"/>
    <lineage>
        <taxon>Eukaryota</taxon>
        <taxon>Fungi</taxon>
        <taxon>Dikarya</taxon>
        <taxon>Ascomycota</taxon>
        <taxon>Pezizomycotina</taxon>
        <taxon>Sordariomycetes</taxon>
        <taxon>Sordariomycetidae</taxon>
        <taxon>Coniochaetales</taxon>
        <taxon>Coniochaetaceae</taxon>
        <taxon>Coniochaeta</taxon>
    </lineage>
</organism>
<dbReference type="InterPro" id="IPR012336">
    <property type="entry name" value="Thioredoxin-like_fold"/>
</dbReference>
<gene>
    <name evidence="2" type="ORF">NKR19_g3227</name>
</gene>
<feature type="domain" description="Thioredoxin-like fold" evidence="1">
    <location>
        <begin position="29"/>
        <end position="205"/>
    </location>
</feature>
<dbReference type="AlphaFoldDB" id="A0AA38VYF5"/>
<reference evidence="2" key="1">
    <citation type="submission" date="2022-07" db="EMBL/GenBank/DDBJ databases">
        <title>Fungi with potential for degradation of polypropylene.</title>
        <authorList>
            <person name="Gostincar C."/>
        </authorList>
    </citation>
    <scope>NUCLEOTIDE SEQUENCE</scope>
    <source>
        <strain evidence="2">EXF-13287</strain>
    </source>
</reference>
<dbReference type="PANTHER" id="PTHR33875:SF2">
    <property type="entry name" value="ACR183CP"/>
    <property type="match status" value="1"/>
</dbReference>
<evidence type="ECO:0000313" key="2">
    <source>
        <dbReference type="EMBL" id="KAJ9158529.1"/>
    </source>
</evidence>
<protein>
    <submittedName>
        <fullName evidence="2">Thioredoxin-like protein</fullName>
    </submittedName>
</protein>
<accession>A0AA38VYF5</accession>
<dbReference type="Proteomes" id="UP001174691">
    <property type="component" value="Unassembled WGS sequence"/>
</dbReference>
<keyword evidence="3" id="KW-1185">Reference proteome</keyword>
<name>A0AA38VYF5_9PEZI</name>
<dbReference type="Pfam" id="PF13462">
    <property type="entry name" value="Thioredoxin_4"/>
    <property type="match status" value="1"/>
</dbReference>
<dbReference type="EMBL" id="JANBVN010000035">
    <property type="protein sequence ID" value="KAJ9158529.1"/>
    <property type="molecule type" value="Genomic_DNA"/>
</dbReference>
<dbReference type="SUPFAM" id="SSF52833">
    <property type="entry name" value="Thioredoxin-like"/>
    <property type="match status" value="1"/>
</dbReference>
<dbReference type="PANTHER" id="PTHR33875">
    <property type="entry name" value="OS09G0542200 PROTEIN"/>
    <property type="match status" value="1"/>
</dbReference>
<proteinExistence type="predicted"/>